<feature type="transmembrane region" description="Helical" evidence="14">
    <location>
        <begin position="438"/>
        <end position="458"/>
    </location>
</feature>
<dbReference type="PANTHER" id="PTHR11972">
    <property type="entry name" value="NADPH OXIDASE"/>
    <property type="match status" value="1"/>
</dbReference>
<dbReference type="GO" id="GO:0009653">
    <property type="term" value="P:anatomical structure morphogenesis"/>
    <property type="evidence" value="ECO:0007669"/>
    <property type="project" value="UniProtKB-ARBA"/>
</dbReference>
<keyword evidence="3" id="KW-0575">Peroxidase</keyword>
<keyword evidence="8" id="KW-0106">Calcium</keyword>
<evidence type="ECO:0000256" key="10">
    <source>
        <dbReference type="ARBA" id="ARBA00022989"/>
    </source>
</evidence>
<dbReference type="FunFam" id="2.40.30.10:FF:000059">
    <property type="entry name" value="dual oxidase isoform X1"/>
    <property type="match status" value="1"/>
</dbReference>
<evidence type="ECO:0000256" key="7">
    <source>
        <dbReference type="ARBA" id="ARBA00022827"/>
    </source>
</evidence>
<dbReference type="SUPFAM" id="SSF47473">
    <property type="entry name" value="EF-hand"/>
    <property type="match status" value="1"/>
</dbReference>
<dbReference type="Proteomes" id="UP001370490">
    <property type="component" value="Unassembled WGS sequence"/>
</dbReference>
<protein>
    <submittedName>
        <fullName evidence="17">Ferric reductase transmembrane component-like domain</fullName>
    </submittedName>
</protein>
<evidence type="ECO:0000256" key="1">
    <source>
        <dbReference type="ARBA" id="ARBA00004141"/>
    </source>
</evidence>
<dbReference type="InterPro" id="IPR050369">
    <property type="entry name" value="RBOH/FRE"/>
</dbReference>
<evidence type="ECO:0000256" key="9">
    <source>
        <dbReference type="ARBA" id="ARBA00022857"/>
    </source>
</evidence>
<sequence length="790" mass="90042">METREISASSLSSSSSTSSTSSSYGFPDIEPGSVLCGRTGYLTEDGVKSVAESALEWLRFINQATAGGLQWKEVENRFDRLASTGSGPVPVIESSEFGFCIGMQQNPEFANELLRALRGKSALLSNEITKEQLHNLWCRITNPCFHSRLQIFFDLCDINKDGIITEMEIKQVVMLSATTNKLAISQDEAEEYASLIIHELDTDYKGYIELSQLETLFKASHLARPFTSDQKWTVPDSADKELMSKVEVLFRTYWRRAWVVALWFIICISLFSWKFSQYRHRKAFQVMGYCLCTAKGAAETLKFNMALILIPVCRNTMTWLRANSMINSVIPFNDSINFHKLIAGGIVVGVILHGGTHLACDFPRISNCDHLVFGQTIASRFGNHQPSYGQILATTEVLSGIAMVILMAIAFSLATHLPRRQSPSLPRSIRKVTGYNTFWYTHHLFIIVYALLIVHSMFLFLTSKVMEKTTWMYIAIPVMLYLWERIFRVLRSIDSRVGILEAKVYPGKVLSLKLCKPEGFSYSSGMYVYIQCPQVSSLEWHPFSLTSGPQEDYLSLHIRTLGDWSYEIYNLFQEAILSRNTNYPHIYVDGPYSAASQDYIKYDIIMLIGLGIGATPFISILKDIVDGLQYPNFNHMNEEEPYNTKTPCKAYLYWVTREQGSFSWFREVMKDIWAKNQRQDVVEMHNFLTSVYPKGDARSAVISAIQAFQHAKKGTDIVSQTPVCTHFGRPNWFEIFSNLISRHQGAHIVTRNQVFSIAAHKFWQENYRGCAPNFQPKAQLDWYSTKKTIR</sequence>
<evidence type="ECO:0000256" key="3">
    <source>
        <dbReference type="ARBA" id="ARBA00022559"/>
    </source>
</evidence>
<evidence type="ECO:0000256" key="14">
    <source>
        <dbReference type="SAM" id="Phobius"/>
    </source>
</evidence>
<feature type="region of interest" description="Disordered" evidence="13">
    <location>
        <begin position="1"/>
        <end position="25"/>
    </location>
</feature>
<evidence type="ECO:0000259" key="15">
    <source>
        <dbReference type="PROSITE" id="PS50222"/>
    </source>
</evidence>
<keyword evidence="12 14" id="KW-0472">Membrane</keyword>
<dbReference type="GO" id="GO:0004601">
    <property type="term" value="F:peroxidase activity"/>
    <property type="evidence" value="ECO:0007669"/>
    <property type="project" value="UniProtKB-KW"/>
</dbReference>
<feature type="non-terminal residue" evidence="17">
    <location>
        <position position="790"/>
    </location>
</feature>
<dbReference type="GO" id="GO:0042742">
    <property type="term" value="P:defense response to bacterium"/>
    <property type="evidence" value="ECO:0007669"/>
    <property type="project" value="UniProtKB-ARBA"/>
</dbReference>
<dbReference type="InterPro" id="IPR018247">
    <property type="entry name" value="EF_Hand_1_Ca_BS"/>
</dbReference>
<dbReference type="GO" id="GO:0005886">
    <property type="term" value="C:plasma membrane"/>
    <property type="evidence" value="ECO:0007669"/>
    <property type="project" value="TreeGrafter"/>
</dbReference>
<dbReference type="SUPFAM" id="SSF63380">
    <property type="entry name" value="Riboflavin synthase domain-like"/>
    <property type="match status" value="1"/>
</dbReference>
<dbReference type="PROSITE" id="PS50222">
    <property type="entry name" value="EF_HAND_2"/>
    <property type="match status" value="2"/>
</dbReference>
<evidence type="ECO:0000313" key="17">
    <source>
        <dbReference type="EMBL" id="KAK6925109.1"/>
    </source>
</evidence>
<dbReference type="Gene3D" id="1.10.238.10">
    <property type="entry name" value="EF-hand"/>
    <property type="match status" value="1"/>
</dbReference>
<organism evidence="17 18">
    <name type="scientific">Dillenia turbinata</name>
    <dbReference type="NCBI Taxonomy" id="194707"/>
    <lineage>
        <taxon>Eukaryota</taxon>
        <taxon>Viridiplantae</taxon>
        <taxon>Streptophyta</taxon>
        <taxon>Embryophyta</taxon>
        <taxon>Tracheophyta</taxon>
        <taxon>Spermatophyta</taxon>
        <taxon>Magnoliopsida</taxon>
        <taxon>eudicotyledons</taxon>
        <taxon>Gunneridae</taxon>
        <taxon>Pentapetalae</taxon>
        <taxon>Dilleniales</taxon>
        <taxon>Dilleniaceae</taxon>
        <taxon>Dillenia</taxon>
    </lineage>
</organism>
<evidence type="ECO:0000256" key="11">
    <source>
        <dbReference type="ARBA" id="ARBA00023002"/>
    </source>
</evidence>
<dbReference type="GO" id="GO:0016174">
    <property type="term" value="F:NAD(P)H oxidase H2O2-forming activity"/>
    <property type="evidence" value="ECO:0007669"/>
    <property type="project" value="TreeGrafter"/>
</dbReference>
<dbReference type="InterPro" id="IPR013623">
    <property type="entry name" value="NADPH_Ox"/>
</dbReference>
<gene>
    <name evidence="17" type="ORF">RJ641_009435</name>
</gene>
<feature type="compositionally biased region" description="Low complexity" evidence="13">
    <location>
        <begin position="7"/>
        <end position="23"/>
    </location>
</feature>
<reference evidence="17 18" key="1">
    <citation type="submission" date="2023-12" db="EMBL/GenBank/DDBJ databases">
        <title>A high-quality genome assembly for Dillenia turbinata (Dilleniales).</title>
        <authorList>
            <person name="Chanderbali A."/>
        </authorList>
    </citation>
    <scope>NUCLEOTIDE SEQUENCE [LARGE SCALE GENOMIC DNA]</scope>
    <source>
        <strain evidence="17">LSX21</strain>
        <tissue evidence="17">Leaf</tissue>
    </source>
</reference>
<dbReference type="InterPro" id="IPR002048">
    <property type="entry name" value="EF_hand_dom"/>
</dbReference>
<dbReference type="Pfam" id="PF08030">
    <property type="entry name" value="NAD_binding_6"/>
    <property type="match status" value="1"/>
</dbReference>
<evidence type="ECO:0000256" key="8">
    <source>
        <dbReference type="ARBA" id="ARBA00022837"/>
    </source>
</evidence>
<dbReference type="GO" id="GO:0016175">
    <property type="term" value="F:superoxide-generating NAD(P)H oxidase activity"/>
    <property type="evidence" value="ECO:0007669"/>
    <property type="project" value="UniProtKB-ARBA"/>
</dbReference>
<dbReference type="SFLD" id="SFLDG01169">
    <property type="entry name" value="NADPH_oxidase_subgroup_(NOX)"/>
    <property type="match status" value="1"/>
</dbReference>
<dbReference type="InterPro" id="IPR039261">
    <property type="entry name" value="FNR_nucleotide-bd"/>
</dbReference>
<keyword evidence="11" id="KW-0560">Oxidoreductase</keyword>
<dbReference type="InterPro" id="IPR017927">
    <property type="entry name" value="FAD-bd_FR_type"/>
</dbReference>
<feature type="transmembrane region" description="Helical" evidence="14">
    <location>
        <begin position="397"/>
        <end position="417"/>
    </location>
</feature>
<keyword evidence="18" id="KW-1185">Reference proteome</keyword>
<feature type="domain" description="EF-hand" evidence="15">
    <location>
        <begin position="188"/>
        <end position="223"/>
    </location>
</feature>
<dbReference type="Pfam" id="PF01794">
    <property type="entry name" value="Ferric_reduct"/>
    <property type="match status" value="1"/>
</dbReference>
<dbReference type="Gene3D" id="3.40.50.80">
    <property type="entry name" value="Nucleotide-binding domain of ferredoxin-NADP reductase (FNR) module"/>
    <property type="match status" value="1"/>
</dbReference>
<keyword evidence="7" id="KW-0274">FAD</keyword>
<evidence type="ECO:0000256" key="4">
    <source>
        <dbReference type="ARBA" id="ARBA00022630"/>
    </source>
</evidence>
<dbReference type="Gene3D" id="2.40.30.10">
    <property type="entry name" value="Translation factors"/>
    <property type="match status" value="1"/>
</dbReference>
<dbReference type="InterPro" id="IPR013112">
    <property type="entry name" value="FAD-bd_8"/>
</dbReference>
<dbReference type="PANTHER" id="PTHR11972:SF127">
    <property type="entry name" value="RESPIRATORY BURST OXIDASE HOMOLOG PROTEIN A-LIKE"/>
    <property type="match status" value="1"/>
</dbReference>
<evidence type="ECO:0000313" key="18">
    <source>
        <dbReference type="Proteomes" id="UP001370490"/>
    </source>
</evidence>
<dbReference type="PROSITE" id="PS51384">
    <property type="entry name" value="FAD_FR"/>
    <property type="match status" value="1"/>
</dbReference>
<proteinExistence type="inferred from homology"/>
<keyword evidence="5 14" id="KW-0812">Transmembrane</keyword>
<keyword evidence="9" id="KW-0521">NADP</keyword>
<evidence type="ECO:0000256" key="6">
    <source>
        <dbReference type="ARBA" id="ARBA00022723"/>
    </source>
</evidence>
<dbReference type="InterPro" id="IPR013121">
    <property type="entry name" value="Fe_red_NAD-bd_6"/>
</dbReference>
<evidence type="ECO:0000256" key="12">
    <source>
        <dbReference type="ARBA" id="ARBA00023136"/>
    </source>
</evidence>
<dbReference type="CDD" id="cd06186">
    <property type="entry name" value="NOX_Duox_like_FAD_NADP"/>
    <property type="match status" value="1"/>
</dbReference>
<keyword evidence="4" id="KW-0285">Flavoprotein</keyword>
<evidence type="ECO:0000256" key="2">
    <source>
        <dbReference type="ARBA" id="ARBA00007975"/>
    </source>
</evidence>
<comment type="similarity">
    <text evidence="2">Belongs to the RBOH (TC 5.B.1.3) family.</text>
</comment>
<keyword evidence="10 14" id="KW-1133">Transmembrane helix</keyword>
<dbReference type="AlphaFoldDB" id="A0AAN8Z3I3"/>
<dbReference type="PROSITE" id="PS00018">
    <property type="entry name" value="EF_HAND_1"/>
    <property type="match status" value="1"/>
</dbReference>
<feature type="transmembrane region" description="Helical" evidence="14">
    <location>
        <begin position="470"/>
        <end position="487"/>
    </location>
</feature>
<dbReference type="Pfam" id="PF08022">
    <property type="entry name" value="FAD_binding_8"/>
    <property type="match status" value="1"/>
</dbReference>
<dbReference type="InterPro" id="IPR011992">
    <property type="entry name" value="EF-hand-dom_pair"/>
</dbReference>
<feature type="transmembrane region" description="Helical" evidence="14">
    <location>
        <begin position="253"/>
        <end position="273"/>
    </location>
</feature>
<evidence type="ECO:0000256" key="13">
    <source>
        <dbReference type="SAM" id="MobiDB-lite"/>
    </source>
</evidence>
<evidence type="ECO:0000259" key="16">
    <source>
        <dbReference type="PROSITE" id="PS51384"/>
    </source>
</evidence>
<comment type="subcellular location">
    <subcellularLocation>
        <location evidence="1">Membrane</location>
        <topology evidence="1">Multi-pass membrane protein</topology>
    </subcellularLocation>
</comment>
<comment type="caution">
    <text evidence="17">The sequence shown here is derived from an EMBL/GenBank/DDBJ whole genome shotgun (WGS) entry which is preliminary data.</text>
</comment>
<dbReference type="PRINTS" id="PR00466">
    <property type="entry name" value="GP91PHOX"/>
</dbReference>
<accession>A0AAN8Z3I3</accession>
<name>A0AAN8Z3I3_9MAGN</name>
<dbReference type="GO" id="GO:0005509">
    <property type="term" value="F:calcium ion binding"/>
    <property type="evidence" value="ECO:0007669"/>
    <property type="project" value="InterPro"/>
</dbReference>
<dbReference type="InterPro" id="IPR017938">
    <property type="entry name" value="Riboflavin_synthase-like_b-brl"/>
</dbReference>
<dbReference type="EMBL" id="JBAMMX010000016">
    <property type="protein sequence ID" value="KAK6925109.1"/>
    <property type="molecule type" value="Genomic_DNA"/>
</dbReference>
<keyword evidence="6" id="KW-0479">Metal-binding</keyword>
<dbReference type="InterPro" id="IPR013130">
    <property type="entry name" value="Fe3_Rdtase_TM_dom"/>
</dbReference>
<feature type="transmembrane region" description="Helical" evidence="14">
    <location>
        <begin position="341"/>
        <end position="359"/>
    </location>
</feature>
<dbReference type="Pfam" id="PF08414">
    <property type="entry name" value="NADPH_Ox"/>
    <property type="match status" value="1"/>
</dbReference>
<dbReference type="SUPFAM" id="SSF52343">
    <property type="entry name" value="Ferredoxin reductase-like, C-terminal NADP-linked domain"/>
    <property type="match status" value="1"/>
</dbReference>
<feature type="domain" description="EF-hand" evidence="15">
    <location>
        <begin position="144"/>
        <end position="179"/>
    </location>
</feature>
<dbReference type="InterPro" id="IPR000778">
    <property type="entry name" value="Cyt_b245_heavy_chain"/>
</dbReference>
<feature type="domain" description="FAD-binding FR-type" evidence="16">
    <location>
        <begin position="482"/>
        <end position="598"/>
    </location>
</feature>
<evidence type="ECO:0000256" key="5">
    <source>
        <dbReference type="ARBA" id="ARBA00022692"/>
    </source>
</evidence>